<keyword evidence="3" id="KW-1185">Reference proteome</keyword>
<dbReference type="VEuPathDB" id="FungiDB:TSTA_039000"/>
<proteinExistence type="predicted"/>
<evidence type="ECO:0000313" key="2">
    <source>
        <dbReference type="EMBL" id="EED20696.1"/>
    </source>
</evidence>
<dbReference type="OMA" id="EYNAPNY"/>
<reference evidence="3" key="1">
    <citation type="journal article" date="2015" name="Genome Announc.">
        <title>Genome sequence of the AIDS-associated pathogen Penicillium marneffei (ATCC18224) and its near taxonomic relative Talaromyces stipitatus (ATCC10500).</title>
        <authorList>
            <person name="Nierman W.C."/>
            <person name="Fedorova-Abrams N.D."/>
            <person name="Andrianopoulos A."/>
        </authorList>
    </citation>
    <scope>NUCLEOTIDE SEQUENCE [LARGE SCALE GENOMIC DNA]</scope>
    <source>
        <strain evidence="3">ATCC 10500 / CBS 375.48 / QM 6759 / NRRL 1006</strain>
    </source>
</reference>
<dbReference type="PANTHER" id="PTHR40616">
    <property type="entry name" value="LINALOOL DEHYDRATASE_ISOMERASE DOMAIN-CONTAINING PROTEIN"/>
    <property type="match status" value="1"/>
</dbReference>
<gene>
    <name evidence="2" type="ORF">TSTA_039000</name>
</gene>
<dbReference type="PANTHER" id="PTHR40616:SF1">
    <property type="entry name" value="LINALOOL DEHYDRATASE_ISOMERASE DOMAIN-CONTAINING PROTEIN"/>
    <property type="match status" value="1"/>
</dbReference>
<organism evidence="2 3">
    <name type="scientific">Talaromyces stipitatus (strain ATCC 10500 / CBS 375.48 / QM 6759 / NRRL 1006)</name>
    <name type="common">Penicillium stipitatum</name>
    <dbReference type="NCBI Taxonomy" id="441959"/>
    <lineage>
        <taxon>Eukaryota</taxon>
        <taxon>Fungi</taxon>
        <taxon>Dikarya</taxon>
        <taxon>Ascomycota</taxon>
        <taxon>Pezizomycotina</taxon>
        <taxon>Eurotiomycetes</taxon>
        <taxon>Eurotiomycetidae</taxon>
        <taxon>Eurotiales</taxon>
        <taxon>Trichocomaceae</taxon>
        <taxon>Talaromyces</taxon>
        <taxon>Talaromyces sect. Talaromyces</taxon>
    </lineage>
</organism>
<dbReference type="InParanoid" id="B8M3V3"/>
<feature type="signal peptide" evidence="1">
    <location>
        <begin position="1"/>
        <end position="21"/>
    </location>
</feature>
<keyword evidence="1" id="KW-0732">Signal</keyword>
<evidence type="ECO:0000256" key="1">
    <source>
        <dbReference type="SAM" id="SignalP"/>
    </source>
</evidence>
<dbReference type="eggNOG" id="ENOG502SJ4X">
    <property type="taxonomic scope" value="Eukaryota"/>
</dbReference>
<dbReference type="OrthoDB" id="2580323at2759"/>
<accession>B8M3V3</accession>
<sequence length="552" mass="61765">MRSKGVLGFAASAILATVVSGAQITKSLSPNAQDLFDWSIYVNDLRWDDSYKYIWYSDNGPWSTRFTAWYVAGLLYRNKGNDLSNAKAAIENILSCQMSDDYESAWYGTFKLSPDEPYPTPDSDLYPPSIYNTYDPNWREFIGTQLVQIVEEFSDMLGSSLVSRIEDSLEIAAVGSMRRNGSFPEGDNLTPAYSNPALMRAWYVSWIGERRQNETFINYANEQGNTILELFKSTGSNVLSEYNAPTYYGMDIWALAGAIKYGPKNATMTQNAKVILTDLWEDIANHYSPYLARLAGPYDRAYTRDVVTNSAVIDYFWWGLYGYGNGPQSNKLETDLLYDVTQGAALALVVDIVADHISHENATWLSSRKEWKGERMLTKRAPDALGADAEVRIVTSWISSPLMIGAEQVNETVNRGQQYVPAIVQWAGDKDHTPYPYMTFFSLYPTASSINAIAGPNILEISYLNTTQDGTDIFTFALAQLPPSWTLIKKKVVNGLEDVPCLDVNITADGLIKQPVVYGATVEDNRVYNVSYVVPSNFTGTPKISFKFKYSC</sequence>
<protein>
    <recommendedName>
        <fullName evidence="4">Secreted protein</fullName>
    </recommendedName>
</protein>
<name>B8M3V3_TALSN</name>
<evidence type="ECO:0000313" key="3">
    <source>
        <dbReference type="Proteomes" id="UP000001745"/>
    </source>
</evidence>
<dbReference type="Proteomes" id="UP000001745">
    <property type="component" value="Unassembled WGS sequence"/>
</dbReference>
<evidence type="ECO:0008006" key="4">
    <source>
        <dbReference type="Google" id="ProtNLM"/>
    </source>
</evidence>
<dbReference type="RefSeq" id="XP_002481130.1">
    <property type="nucleotide sequence ID" value="XM_002481085.1"/>
</dbReference>
<dbReference type="EMBL" id="EQ962654">
    <property type="protein sequence ID" value="EED20696.1"/>
    <property type="molecule type" value="Genomic_DNA"/>
</dbReference>
<dbReference type="HOGENOM" id="CLU_023528_0_0_1"/>
<dbReference type="AlphaFoldDB" id="B8M3V3"/>
<dbReference type="PhylomeDB" id="B8M3V3"/>
<dbReference type="GeneID" id="8107942"/>
<feature type="chain" id="PRO_5002877398" description="Secreted protein" evidence="1">
    <location>
        <begin position="22"/>
        <end position="552"/>
    </location>
</feature>